<dbReference type="Proteomes" id="UP001630127">
    <property type="component" value="Unassembled WGS sequence"/>
</dbReference>
<organism evidence="3 4">
    <name type="scientific">Cinchona calisaya</name>
    <dbReference type="NCBI Taxonomy" id="153742"/>
    <lineage>
        <taxon>Eukaryota</taxon>
        <taxon>Viridiplantae</taxon>
        <taxon>Streptophyta</taxon>
        <taxon>Embryophyta</taxon>
        <taxon>Tracheophyta</taxon>
        <taxon>Spermatophyta</taxon>
        <taxon>Magnoliopsida</taxon>
        <taxon>eudicotyledons</taxon>
        <taxon>Gunneridae</taxon>
        <taxon>Pentapetalae</taxon>
        <taxon>asterids</taxon>
        <taxon>lamiids</taxon>
        <taxon>Gentianales</taxon>
        <taxon>Rubiaceae</taxon>
        <taxon>Cinchonoideae</taxon>
        <taxon>Cinchoneae</taxon>
        <taxon>Cinchona</taxon>
    </lineage>
</organism>
<keyword evidence="1" id="KW-0067">ATP-binding</keyword>
<keyword evidence="4" id="KW-1185">Reference proteome</keyword>
<dbReference type="EMBL" id="JBJUIK010000007">
    <property type="protein sequence ID" value="KAL3524141.1"/>
    <property type="molecule type" value="Genomic_DNA"/>
</dbReference>
<dbReference type="InterPro" id="IPR017441">
    <property type="entry name" value="Protein_kinase_ATP_BS"/>
</dbReference>
<protein>
    <recommendedName>
        <fullName evidence="2">Protein kinase domain-containing protein</fullName>
    </recommendedName>
</protein>
<accession>A0ABD2ZZJ8</accession>
<reference evidence="3 4" key="1">
    <citation type="submission" date="2024-11" db="EMBL/GenBank/DDBJ databases">
        <title>A near-complete genome assembly of Cinchona calisaya.</title>
        <authorList>
            <person name="Lian D.C."/>
            <person name="Zhao X.W."/>
            <person name="Wei L."/>
        </authorList>
    </citation>
    <scope>NUCLEOTIDE SEQUENCE [LARGE SCALE GENOMIC DNA]</scope>
    <source>
        <tissue evidence="3">Nenye</tissue>
    </source>
</reference>
<dbReference type="PROSITE" id="PS50011">
    <property type="entry name" value="PROTEIN_KINASE_DOM"/>
    <property type="match status" value="1"/>
</dbReference>
<keyword evidence="1" id="KW-0547">Nucleotide-binding</keyword>
<dbReference type="InterPro" id="IPR001245">
    <property type="entry name" value="Ser-Thr/Tyr_kinase_cat_dom"/>
</dbReference>
<feature type="domain" description="Protein kinase" evidence="2">
    <location>
        <begin position="118"/>
        <end position="226"/>
    </location>
</feature>
<dbReference type="FunFam" id="3.30.200.20:FF:000394">
    <property type="entry name" value="Leucine-rich repeat receptor-like protein kinase"/>
    <property type="match status" value="1"/>
</dbReference>
<dbReference type="AlphaFoldDB" id="A0ABD2ZZJ8"/>
<proteinExistence type="predicted"/>
<evidence type="ECO:0000259" key="2">
    <source>
        <dbReference type="PROSITE" id="PS50011"/>
    </source>
</evidence>
<dbReference type="InterPro" id="IPR000719">
    <property type="entry name" value="Prot_kinase_dom"/>
</dbReference>
<evidence type="ECO:0000313" key="3">
    <source>
        <dbReference type="EMBL" id="KAL3524141.1"/>
    </source>
</evidence>
<sequence length="226" mass="25943">MFFYIGTTLFESIIRLENFDFFSLSNCLTCIQIFAQVQKFLLKWIEWQRLHIFVQSQFSRDTFDRADGYPVGIGNPNPCDNVRGANPTMLGGKSNRKDEFFEKKNRQFTYSDLVKITNNFQSVLGKGGFGTVYHGLLTNGKQVAIKLLSHSSVQGYIEFQTETVLLTRVHHRNLTSLVGYCHEDTNMALVYEVRANGNLREHLSVTDDKNNTLNWLERLQITLDAA</sequence>
<dbReference type="GO" id="GO:0005524">
    <property type="term" value="F:ATP binding"/>
    <property type="evidence" value="ECO:0007669"/>
    <property type="project" value="UniProtKB-UniRule"/>
</dbReference>
<dbReference type="PROSITE" id="PS00107">
    <property type="entry name" value="PROTEIN_KINASE_ATP"/>
    <property type="match status" value="1"/>
</dbReference>
<name>A0ABD2ZZJ8_9GENT</name>
<evidence type="ECO:0000256" key="1">
    <source>
        <dbReference type="PROSITE-ProRule" id="PRU10141"/>
    </source>
</evidence>
<dbReference type="PANTHER" id="PTHR45631">
    <property type="entry name" value="OS07G0107800 PROTEIN-RELATED"/>
    <property type="match status" value="1"/>
</dbReference>
<evidence type="ECO:0000313" key="4">
    <source>
        <dbReference type="Proteomes" id="UP001630127"/>
    </source>
</evidence>
<dbReference type="InterPro" id="IPR011009">
    <property type="entry name" value="Kinase-like_dom_sf"/>
</dbReference>
<feature type="binding site" evidence="1">
    <location>
        <position position="146"/>
    </location>
    <ligand>
        <name>ATP</name>
        <dbReference type="ChEBI" id="CHEBI:30616"/>
    </ligand>
</feature>
<comment type="caution">
    <text evidence="3">The sequence shown here is derived from an EMBL/GenBank/DDBJ whole genome shotgun (WGS) entry which is preliminary data.</text>
</comment>
<dbReference type="PANTHER" id="PTHR45631:SF202">
    <property type="entry name" value="SENESCENCE-INDUCED RECEPTOR-LIKE SERINE_THREONINE-PROTEIN KINASE"/>
    <property type="match status" value="1"/>
</dbReference>
<gene>
    <name evidence="3" type="ORF">ACH5RR_016975</name>
</gene>
<dbReference type="Pfam" id="PF07714">
    <property type="entry name" value="PK_Tyr_Ser-Thr"/>
    <property type="match status" value="1"/>
</dbReference>
<dbReference type="SUPFAM" id="SSF56112">
    <property type="entry name" value="Protein kinase-like (PK-like)"/>
    <property type="match status" value="1"/>
</dbReference>
<dbReference type="Gene3D" id="3.30.200.20">
    <property type="entry name" value="Phosphorylase Kinase, domain 1"/>
    <property type="match status" value="1"/>
</dbReference>